<evidence type="ECO:0000313" key="8">
    <source>
        <dbReference type="EMBL" id="KAF1302464.1"/>
    </source>
</evidence>
<evidence type="ECO:0000256" key="3">
    <source>
        <dbReference type="ARBA" id="ARBA00022576"/>
    </source>
</evidence>
<keyword evidence="9" id="KW-1185">Reference proteome</keyword>
<dbReference type="InterPro" id="IPR050596">
    <property type="entry name" value="AspAT/PAT-like"/>
</dbReference>
<keyword evidence="3 6" id="KW-0032">Aminotransferase</keyword>
<dbReference type="InterPro" id="IPR015422">
    <property type="entry name" value="PyrdxlP-dep_Trfase_small"/>
</dbReference>
<dbReference type="CDD" id="cd00609">
    <property type="entry name" value="AAT_like"/>
    <property type="match status" value="1"/>
</dbReference>
<dbReference type="InterPro" id="IPR015424">
    <property type="entry name" value="PyrdxlP-dep_Trfase"/>
</dbReference>
<feature type="domain" description="Aminotransferase class I/classII large" evidence="7">
    <location>
        <begin position="30"/>
        <end position="378"/>
    </location>
</feature>
<evidence type="ECO:0000256" key="1">
    <source>
        <dbReference type="ARBA" id="ARBA00001933"/>
    </source>
</evidence>
<evidence type="ECO:0000313" key="9">
    <source>
        <dbReference type="Proteomes" id="UP000782705"/>
    </source>
</evidence>
<keyword evidence="5" id="KW-0663">Pyridoxal phosphate</keyword>
<evidence type="ECO:0000256" key="6">
    <source>
        <dbReference type="RuleBase" id="RU000481"/>
    </source>
</evidence>
<sequence length="384" mass="42574">MNQSRIAKKYQEPKENLLMDIGMLAKSSTDLIDLSLGDPDLITDHAIIEAATEAAKAGHTKYTASDGSQEFLQAVVNHYQRRYGLTFDIGQIRGTVGAMHGTYLALLSILDPGDEVIIHEPYFSPYKEQVEAAGGIPVFIPTYEKDDFQIDLAILEAAITDKTKAILVNSPNNPTGAVFSKETMQGIAEIAIANDLFILSDEIYEELSFSEEFVPMATFAPEHTITFSGFSKAFAMTGWRIGYMISPSYVNDIARQINENITYSAPSLSQQAGIYALQHADELVPKVTNVFKERLNYVKKRVDAIDFLSLGEVKGTMYAFINIEKTNLTSVPFVEHVLKETQVLLIPGKAFGQTTGDSHVRLAVTQDLQTLKEAFDRIEQLSFH</sequence>
<comment type="similarity">
    <text evidence="2 6">Belongs to the class-I pyridoxal-phosphate-dependent aminotransferase family.</text>
</comment>
<evidence type="ECO:0000256" key="2">
    <source>
        <dbReference type="ARBA" id="ARBA00007441"/>
    </source>
</evidence>
<dbReference type="EC" id="2.6.1.-" evidence="6"/>
<dbReference type="InterPro" id="IPR015421">
    <property type="entry name" value="PyrdxlP-dep_Trfase_major"/>
</dbReference>
<comment type="caution">
    <text evidence="8">The sequence shown here is derived from an EMBL/GenBank/DDBJ whole genome shotgun (WGS) entry which is preliminary data.</text>
</comment>
<proteinExistence type="inferred from homology"/>
<dbReference type="EMBL" id="MAEL01000051">
    <property type="protein sequence ID" value="KAF1302464.1"/>
    <property type="molecule type" value="Genomic_DNA"/>
</dbReference>
<dbReference type="PANTHER" id="PTHR46383">
    <property type="entry name" value="ASPARTATE AMINOTRANSFERASE"/>
    <property type="match status" value="1"/>
</dbReference>
<accession>A0ABQ6YXC2</accession>
<dbReference type="SUPFAM" id="SSF53383">
    <property type="entry name" value="PLP-dependent transferases"/>
    <property type="match status" value="1"/>
</dbReference>
<dbReference type="Proteomes" id="UP000782705">
    <property type="component" value="Unassembled WGS sequence"/>
</dbReference>
<evidence type="ECO:0000256" key="5">
    <source>
        <dbReference type="ARBA" id="ARBA00022898"/>
    </source>
</evidence>
<dbReference type="InterPro" id="IPR004838">
    <property type="entry name" value="NHTrfase_class1_PyrdxlP-BS"/>
</dbReference>
<evidence type="ECO:0000259" key="7">
    <source>
        <dbReference type="Pfam" id="PF00155"/>
    </source>
</evidence>
<dbReference type="Gene3D" id="3.90.1150.10">
    <property type="entry name" value="Aspartate Aminotransferase, domain 1"/>
    <property type="match status" value="1"/>
</dbReference>
<gene>
    <name evidence="8" type="ORF">BAU17_13750</name>
</gene>
<dbReference type="Pfam" id="PF00155">
    <property type="entry name" value="Aminotran_1_2"/>
    <property type="match status" value="1"/>
</dbReference>
<dbReference type="RefSeq" id="WP_161902768.1">
    <property type="nucleotide sequence ID" value="NZ_MAEL01000051.1"/>
</dbReference>
<dbReference type="GO" id="GO:0008483">
    <property type="term" value="F:transaminase activity"/>
    <property type="evidence" value="ECO:0007669"/>
    <property type="project" value="UniProtKB-KW"/>
</dbReference>
<evidence type="ECO:0000256" key="4">
    <source>
        <dbReference type="ARBA" id="ARBA00022679"/>
    </source>
</evidence>
<dbReference type="NCBIfam" id="NF004975">
    <property type="entry name" value="PRK06348.1"/>
    <property type="match status" value="1"/>
</dbReference>
<dbReference type="InterPro" id="IPR004839">
    <property type="entry name" value="Aminotransferase_I/II_large"/>
</dbReference>
<protein>
    <recommendedName>
        <fullName evidence="6">Aminotransferase</fullName>
        <ecNumber evidence="6">2.6.1.-</ecNumber>
    </recommendedName>
</protein>
<name>A0ABQ6YXC2_9ENTE</name>
<keyword evidence="4 6" id="KW-0808">Transferase</keyword>
<organism evidence="8 9">
    <name type="scientific">Candidatus Enterococcus willemsii</name>
    <dbReference type="NCBI Taxonomy" id="1857215"/>
    <lineage>
        <taxon>Bacteria</taxon>
        <taxon>Bacillati</taxon>
        <taxon>Bacillota</taxon>
        <taxon>Bacilli</taxon>
        <taxon>Lactobacillales</taxon>
        <taxon>Enterococcaceae</taxon>
        <taxon>Enterococcus</taxon>
    </lineage>
</organism>
<reference evidence="8 9" key="1">
    <citation type="submission" date="2016-06" db="EMBL/GenBank/DDBJ databases">
        <title>Four novel species of enterococci isolated from chicken manure.</title>
        <authorList>
            <person name="Van Tyne D."/>
        </authorList>
    </citation>
    <scope>NUCLEOTIDE SEQUENCE [LARGE SCALE GENOMIC DNA]</scope>
    <source>
        <strain evidence="8 9">CU12B</strain>
    </source>
</reference>
<comment type="cofactor">
    <cofactor evidence="1 6">
        <name>pyridoxal 5'-phosphate</name>
        <dbReference type="ChEBI" id="CHEBI:597326"/>
    </cofactor>
</comment>
<dbReference type="PROSITE" id="PS00105">
    <property type="entry name" value="AA_TRANSFER_CLASS_1"/>
    <property type="match status" value="1"/>
</dbReference>
<dbReference type="Gene3D" id="3.40.640.10">
    <property type="entry name" value="Type I PLP-dependent aspartate aminotransferase-like (Major domain)"/>
    <property type="match status" value="1"/>
</dbReference>
<dbReference type="PANTHER" id="PTHR46383:SF1">
    <property type="entry name" value="ASPARTATE AMINOTRANSFERASE"/>
    <property type="match status" value="1"/>
</dbReference>